<feature type="compositionally biased region" description="Basic and acidic residues" evidence="1">
    <location>
        <begin position="31"/>
        <end position="44"/>
    </location>
</feature>
<feature type="compositionally biased region" description="Polar residues" evidence="1">
    <location>
        <begin position="65"/>
        <end position="75"/>
    </location>
</feature>
<reference evidence="2" key="1">
    <citation type="journal article" date="2023" name="BMC Genomics">
        <title>Chromosome-level genome assemblies of Cutaneotrichosporon spp. (Trichosporonales, Basidiomycota) reveal imbalanced evolution between nucleotide sequences and chromosome synteny.</title>
        <authorList>
            <person name="Kobayashi Y."/>
            <person name="Kayamori A."/>
            <person name="Aoki K."/>
            <person name="Shiwa Y."/>
            <person name="Matsutani M."/>
            <person name="Fujita N."/>
            <person name="Sugita T."/>
            <person name="Iwasaki W."/>
            <person name="Tanaka N."/>
            <person name="Takashima M."/>
        </authorList>
    </citation>
    <scope>NUCLEOTIDE SEQUENCE</scope>
    <source>
        <strain evidence="2">HIS019</strain>
    </source>
</reference>
<dbReference type="AlphaFoldDB" id="A0AA48L6M7"/>
<dbReference type="EMBL" id="AP028216">
    <property type="protein sequence ID" value="BEI92949.1"/>
    <property type="molecule type" value="Genomic_DNA"/>
</dbReference>
<dbReference type="GeneID" id="85496819"/>
<gene>
    <name evidence="2" type="ORF">CcaverHIS019_0505770</name>
</gene>
<name>A0AA48L6M7_9TREE</name>
<feature type="compositionally biased region" description="Basic and acidic residues" evidence="1">
    <location>
        <begin position="51"/>
        <end position="60"/>
    </location>
</feature>
<dbReference type="KEGG" id="ccac:CcaHIS019_0505770"/>
<dbReference type="RefSeq" id="XP_060458214.1">
    <property type="nucleotide sequence ID" value="XM_060601751.1"/>
</dbReference>
<accession>A0AA48L6M7</accession>
<feature type="compositionally biased region" description="Basic residues" evidence="1">
    <location>
        <begin position="1"/>
        <end position="24"/>
    </location>
</feature>
<dbReference type="Proteomes" id="UP001233271">
    <property type="component" value="Chromosome 5"/>
</dbReference>
<evidence type="ECO:0000313" key="3">
    <source>
        <dbReference type="Proteomes" id="UP001233271"/>
    </source>
</evidence>
<organism evidence="2 3">
    <name type="scientific">Cutaneotrichosporon cavernicola</name>
    <dbReference type="NCBI Taxonomy" id="279322"/>
    <lineage>
        <taxon>Eukaryota</taxon>
        <taxon>Fungi</taxon>
        <taxon>Dikarya</taxon>
        <taxon>Basidiomycota</taxon>
        <taxon>Agaricomycotina</taxon>
        <taxon>Tremellomycetes</taxon>
        <taxon>Trichosporonales</taxon>
        <taxon>Trichosporonaceae</taxon>
        <taxon>Cutaneotrichosporon</taxon>
    </lineage>
</organism>
<proteinExistence type="predicted"/>
<evidence type="ECO:0000256" key="1">
    <source>
        <dbReference type="SAM" id="MobiDB-lite"/>
    </source>
</evidence>
<evidence type="ECO:0000313" key="2">
    <source>
        <dbReference type="EMBL" id="BEI92949.1"/>
    </source>
</evidence>
<protein>
    <submittedName>
        <fullName evidence="2">Uncharacterized protein</fullName>
    </submittedName>
</protein>
<feature type="region of interest" description="Disordered" evidence="1">
    <location>
        <begin position="1"/>
        <end position="75"/>
    </location>
</feature>
<sequence length="75" mass="8165">MPPKGKGKGKGKAKARKGVTRKTRAGANKTTEPEIPKSLERPEEGYWDDMGVWHEGRGEGDAEVPSSQSQDLSEN</sequence>
<keyword evidence="3" id="KW-1185">Reference proteome</keyword>